<dbReference type="InterPro" id="IPR012337">
    <property type="entry name" value="RNaseH-like_sf"/>
</dbReference>
<feature type="region of interest" description="Disordered" evidence="2">
    <location>
        <begin position="262"/>
        <end position="333"/>
    </location>
</feature>
<dbReference type="PROSITE" id="PS50878">
    <property type="entry name" value="RT_POL"/>
    <property type="match status" value="1"/>
</dbReference>
<reference evidence="5 6" key="1">
    <citation type="journal article" date="2020" name="ISME J.">
        <title>Uncovering the hidden diversity of litter-decomposition mechanisms in mushroom-forming fungi.</title>
        <authorList>
            <person name="Floudas D."/>
            <person name="Bentzer J."/>
            <person name="Ahren D."/>
            <person name="Johansson T."/>
            <person name="Persson P."/>
            <person name="Tunlid A."/>
        </authorList>
    </citation>
    <scope>NUCLEOTIDE SEQUENCE [LARGE SCALE GENOMIC DNA]</scope>
    <source>
        <strain evidence="5 6">CBS 175.51</strain>
    </source>
</reference>
<feature type="compositionally biased region" description="Basic and acidic residues" evidence="2">
    <location>
        <begin position="108"/>
        <end position="117"/>
    </location>
</feature>
<name>A0A8H5F7F5_9AGAR</name>
<dbReference type="CDD" id="cd01650">
    <property type="entry name" value="RT_nLTR_like"/>
    <property type="match status" value="1"/>
</dbReference>
<evidence type="ECO:0000259" key="4">
    <source>
        <dbReference type="PROSITE" id="PS50879"/>
    </source>
</evidence>
<keyword evidence="1" id="KW-0175">Coiled coil</keyword>
<feature type="compositionally biased region" description="Acidic residues" evidence="2">
    <location>
        <begin position="37"/>
        <end position="70"/>
    </location>
</feature>
<keyword evidence="6" id="KW-1185">Reference proteome</keyword>
<dbReference type="InterPro" id="IPR036691">
    <property type="entry name" value="Endo/exonu/phosph_ase_sf"/>
</dbReference>
<proteinExistence type="predicted"/>
<dbReference type="InterPro" id="IPR036397">
    <property type="entry name" value="RNaseH_sf"/>
</dbReference>
<dbReference type="PANTHER" id="PTHR47027:SF20">
    <property type="entry name" value="REVERSE TRANSCRIPTASE-LIKE PROTEIN WITH RNA-DIRECTED DNA POLYMERASE DOMAIN"/>
    <property type="match status" value="1"/>
</dbReference>
<sequence>MSGSPSPVSGGEDEEARPKFDDSLLEVEEALPMFEESLLELEEQEANQEDGEGFDEDDMYVDGAPEDGEEPTQPVSPPAGTALSQEEGSGPAVQPKFKGGRQLRNRVVSKDRPEPLKKSRSRATMHECPTQALQDKIAKLEEEISTLKSTVQDVLKTAKASKRAGPGPAGVSAGELDAVRSELAGIGRRVTALEEAGRVVEVTMKQQVGPALAVSKKFRTEARAKLDAAEKDGASLSSLKELVSRHTEKLARLEAASGYVQVPSKRPHVEPAPMFDLEPDSAQDATRDRAPAPVFPNLGSDRQYPPRPQGASASSSPSTHRIRAAAGPAPTRAPRSDRNFVLVRISPFPFAQHLPLKEAVCAYLRAAVWPSGFSNLPSCSTLCNDITEVWAELDGRSVVVRTSTADREHELLQIWNSFVRTGVDGCADAVASAFTPKNWVGMACPEFVEEIYHYDVNIFQETQMEKDGMVVVADVPGYSRCSVEREYHDPTGYQGGGVVALVREGVGLKMSAALSSPDILVLESPQMILVGAYILPEGSAWDTFADESPYAQLEDLMALCWVSGKMVVIVGDLNARTGASGERRSEDEKTTTRGNSLLRTCTANGMHIFNGLPKFHTSSSRFTSHHTGIGKAVVDYAIGNDRALAATTAMKIGTERRMWSDHAEVFLQVEVAGLPPLRRGRAKDATRAPRKRMRKPKLPTATELDRLMIQAIESQTTPDNELRRLYGPVFKETAPVHVYVDGSGLDNGTARARAGSGVYFGPGSRKNLAVRVPDDQANGRAEVYAIFCALQAANQHQTLVIFSDSEYAIGMVTTWAARKAAIGWRVTNGDILRDIAGLLEQRPAAVTFRKVKAHSGNAHNDAADALAKEGAESPPVPPYEPIDWTLRKADPLGCQCEPCRSKGPILSKDKVLAELGERRGHEGELGYGPEPLSGMVASLTIAAAQSRCRERQREIRLELLNAPTDKEFWRVYKRLWSARAFELSEFTADDLRRVFEARMNPIVPTPPSFDQERLRLNEEMEDLLEGETVDATPLFSFSRIVVLEDIEKAKLRLRGRLDAATGEDQISYRDIMGMENELLMDLCNRCLELRSAPSVWLRTQLVGLLKKDKPKNDPASYRTIGLESCFLKFMMSVVTARLEEWAEGRGALPASQNGFRKGYRTNNNVLVLQAAVDKAKAQGRPLFAAFVDLTNAFPSTNHATLWLKLRRLGAGGRIFDWLRWIYGEMTYFVSHEGEKSDEFKSSVGILIGDTCSPILWALYMSDLPGFMSRDDDDIVLDGVTVTNVEQADDVLLLSLSREGLRRKVEGISRWCSVNFMLFNETKSVVMVFGGSAKAGDRESLAFGEGCQLQVVTEVSYLGFLVTSSGSSGPLRKHYNVKAQKAKRITGTMRGVEKLTGLLPIPCARKLYMALVDPHLTHGADVMVDHVEKARKEQEKEQELYLRRILGVGSRCRKCILFTETGLIPLQVRRLSLTVRNILYLLRNPALLAFAAYRELVSLDFAGHRTWVSRLREAIKALPYAVAVPDPDGLLSVGRMEELLEEINGGVGRWLQGLVDASTDLYFIQGRREPDARGELTVAAPVALRQYLRIPHPGYRRALTRVLLGEHKYAVRRRRWRQAGDQCLCRFCGRVTETVEHLWLVCGRSETLSADRRRFMVDVWKAASLEERAELQSLNDDAEAQLKVILSSRRWVTIAARFAYEIERLLKD</sequence>
<evidence type="ECO:0000313" key="5">
    <source>
        <dbReference type="EMBL" id="KAF5326486.1"/>
    </source>
</evidence>
<dbReference type="Pfam" id="PF00075">
    <property type="entry name" value="RNase_H"/>
    <property type="match status" value="1"/>
</dbReference>
<dbReference type="GO" id="GO:0004523">
    <property type="term" value="F:RNA-DNA hybrid ribonuclease activity"/>
    <property type="evidence" value="ECO:0007669"/>
    <property type="project" value="InterPro"/>
</dbReference>
<dbReference type="GO" id="GO:0003676">
    <property type="term" value="F:nucleic acid binding"/>
    <property type="evidence" value="ECO:0007669"/>
    <property type="project" value="InterPro"/>
</dbReference>
<dbReference type="InterPro" id="IPR002156">
    <property type="entry name" value="RNaseH_domain"/>
</dbReference>
<feature type="coiled-coil region" evidence="1">
    <location>
        <begin position="130"/>
        <end position="157"/>
    </location>
</feature>
<evidence type="ECO:0000256" key="1">
    <source>
        <dbReference type="SAM" id="Coils"/>
    </source>
</evidence>
<dbReference type="SUPFAM" id="SSF56672">
    <property type="entry name" value="DNA/RNA polymerases"/>
    <property type="match status" value="1"/>
</dbReference>
<dbReference type="InterPro" id="IPR043502">
    <property type="entry name" value="DNA/RNA_pol_sf"/>
</dbReference>
<feature type="domain" description="RNase H type-1" evidence="4">
    <location>
        <begin position="732"/>
        <end position="872"/>
    </location>
</feature>
<dbReference type="CDD" id="cd09280">
    <property type="entry name" value="RNase_HI_eukaryote_like"/>
    <property type="match status" value="1"/>
</dbReference>
<feature type="domain" description="Reverse transcriptase" evidence="3">
    <location>
        <begin position="1085"/>
        <end position="1361"/>
    </location>
</feature>
<feature type="region of interest" description="Disordered" evidence="2">
    <location>
        <begin position="1"/>
        <end position="130"/>
    </location>
</feature>
<dbReference type="EMBL" id="JAACJK010000163">
    <property type="protein sequence ID" value="KAF5326486.1"/>
    <property type="molecule type" value="Genomic_DNA"/>
</dbReference>
<evidence type="ECO:0000313" key="6">
    <source>
        <dbReference type="Proteomes" id="UP000541558"/>
    </source>
</evidence>
<comment type="caution">
    <text evidence="5">The sequence shown here is derived from an EMBL/GenBank/DDBJ whole genome shotgun (WGS) entry which is preliminary data.</text>
</comment>
<dbReference type="InterPro" id="IPR000477">
    <property type="entry name" value="RT_dom"/>
</dbReference>
<dbReference type="PROSITE" id="PS50879">
    <property type="entry name" value="RNASE_H_1"/>
    <property type="match status" value="1"/>
</dbReference>
<dbReference type="OrthoDB" id="245563at2759"/>
<organism evidence="5 6">
    <name type="scientific">Ephemerocybe angulata</name>
    <dbReference type="NCBI Taxonomy" id="980116"/>
    <lineage>
        <taxon>Eukaryota</taxon>
        <taxon>Fungi</taxon>
        <taxon>Dikarya</taxon>
        <taxon>Basidiomycota</taxon>
        <taxon>Agaricomycotina</taxon>
        <taxon>Agaricomycetes</taxon>
        <taxon>Agaricomycetidae</taxon>
        <taxon>Agaricales</taxon>
        <taxon>Agaricineae</taxon>
        <taxon>Psathyrellaceae</taxon>
        <taxon>Ephemerocybe</taxon>
    </lineage>
</organism>
<dbReference type="Gene3D" id="3.60.10.10">
    <property type="entry name" value="Endonuclease/exonuclease/phosphatase"/>
    <property type="match status" value="1"/>
</dbReference>
<dbReference type="SUPFAM" id="SSF53098">
    <property type="entry name" value="Ribonuclease H-like"/>
    <property type="match status" value="1"/>
</dbReference>
<protein>
    <recommendedName>
        <fullName evidence="7">Reverse transcriptase</fullName>
    </recommendedName>
</protein>
<evidence type="ECO:0000256" key="2">
    <source>
        <dbReference type="SAM" id="MobiDB-lite"/>
    </source>
</evidence>
<dbReference type="PANTHER" id="PTHR47027">
    <property type="entry name" value="REVERSE TRANSCRIPTASE DOMAIN-CONTAINING PROTEIN"/>
    <property type="match status" value="1"/>
</dbReference>
<dbReference type="Gene3D" id="3.30.420.10">
    <property type="entry name" value="Ribonuclease H-like superfamily/Ribonuclease H"/>
    <property type="match status" value="1"/>
</dbReference>
<dbReference type="Pfam" id="PF00078">
    <property type="entry name" value="RVT_1"/>
    <property type="match status" value="1"/>
</dbReference>
<evidence type="ECO:0008006" key="7">
    <source>
        <dbReference type="Google" id="ProtNLM"/>
    </source>
</evidence>
<dbReference type="Proteomes" id="UP000541558">
    <property type="component" value="Unassembled WGS sequence"/>
</dbReference>
<dbReference type="SUPFAM" id="SSF56219">
    <property type="entry name" value="DNase I-like"/>
    <property type="match status" value="1"/>
</dbReference>
<feature type="compositionally biased region" description="Low complexity" evidence="2">
    <location>
        <begin position="324"/>
        <end position="333"/>
    </location>
</feature>
<gene>
    <name evidence="5" type="ORF">D9611_001026</name>
</gene>
<evidence type="ECO:0000259" key="3">
    <source>
        <dbReference type="PROSITE" id="PS50878"/>
    </source>
</evidence>
<accession>A0A8H5F7F5</accession>